<feature type="site" description="Essential for DHBP synthase activity" evidence="19">
    <location>
        <position position="127"/>
    </location>
</feature>
<keyword evidence="7 19" id="KW-0686">Riboflavin biosynthesis</keyword>
<comment type="cofactor">
    <cofactor evidence="19">
        <name>Zn(2+)</name>
        <dbReference type="ChEBI" id="CHEBI:29105"/>
    </cofactor>
    <text evidence="19">Binds 1 zinc ion per subunit.</text>
</comment>
<dbReference type="PANTHER" id="PTHR21327:SF18">
    <property type="entry name" value="3,4-DIHYDROXY-2-BUTANONE 4-PHOSPHATE SYNTHASE"/>
    <property type="match status" value="1"/>
</dbReference>
<evidence type="ECO:0000256" key="6">
    <source>
        <dbReference type="ARBA" id="ARBA00005520"/>
    </source>
</evidence>
<dbReference type="UniPathway" id="UPA00275">
    <property type="reaction ID" value="UER00399"/>
</dbReference>
<feature type="region of interest" description="GTP cyclohydrolase II" evidence="19">
    <location>
        <begin position="203"/>
        <end position="400"/>
    </location>
</feature>
<dbReference type="NCBIfam" id="TIGR00506">
    <property type="entry name" value="ribB"/>
    <property type="match status" value="1"/>
</dbReference>
<dbReference type="Gene3D" id="3.40.50.10990">
    <property type="entry name" value="GTP cyclohydrolase II"/>
    <property type="match status" value="1"/>
</dbReference>
<organism evidence="21">
    <name type="scientific">Veillonella atypica</name>
    <dbReference type="NCBI Taxonomy" id="39777"/>
    <lineage>
        <taxon>Bacteria</taxon>
        <taxon>Bacillati</taxon>
        <taxon>Bacillota</taxon>
        <taxon>Negativicutes</taxon>
        <taxon>Veillonellales</taxon>
        <taxon>Veillonellaceae</taxon>
        <taxon>Veillonella</taxon>
    </lineage>
</organism>
<name>A0A133S6Q8_9FIRM</name>
<keyword evidence="13 19" id="KW-0342">GTP-binding</keyword>
<comment type="similarity">
    <text evidence="19">In the C-terminal section; belongs to the GTP cyclohydrolase II family.</text>
</comment>
<dbReference type="PATRIC" id="fig|39777.7.peg.348"/>
<dbReference type="InterPro" id="IPR036144">
    <property type="entry name" value="RibA-like_sf"/>
</dbReference>
<dbReference type="InterPro" id="IPR000422">
    <property type="entry name" value="DHBP_synthase_RibB"/>
</dbReference>
<feature type="binding site" evidence="19">
    <location>
        <position position="258"/>
    </location>
    <ligand>
        <name>Zn(2+)</name>
        <dbReference type="ChEBI" id="CHEBI:29105"/>
        <note>catalytic</note>
    </ligand>
</feature>
<evidence type="ECO:0000256" key="17">
    <source>
        <dbReference type="ARBA" id="ARBA00043932"/>
    </source>
</evidence>
<keyword evidence="8 19" id="KW-0479">Metal-binding</keyword>
<evidence type="ECO:0000256" key="12">
    <source>
        <dbReference type="ARBA" id="ARBA00022842"/>
    </source>
</evidence>
<comment type="similarity">
    <text evidence="6 19">In the N-terminal section; belongs to the DHBP synthase family.</text>
</comment>
<comment type="pathway">
    <text evidence="4 19">Cofactor biosynthesis; riboflavin biosynthesis; 5-amino-6-(D-ribitylamino)uracil from GTP: step 1/4.</text>
</comment>
<dbReference type="EC" id="4.1.99.12" evidence="19"/>
<evidence type="ECO:0000256" key="2">
    <source>
        <dbReference type="ARBA" id="ARBA00001936"/>
    </source>
</evidence>
<evidence type="ECO:0000313" key="21">
    <source>
        <dbReference type="EMBL" id="KXA65356.1"/>
    </source>
</evidence>
<feature type="region of interest" description="DHBP synthase" evidence="19">
    <location>
        <begin position="1"/>
        <end position="202"/>
    </location>
</feature>
<evidence type="ECO:0000313" key="22">
    <source>
        <dbReference type="Proteomes" id="UP000070226"/>
    </source>
</evidence>
<evidence type="ECO:0000256" key="11">
    <source>
        <dbReference type="ARBA" id="ARBA00022833"/>
    </source>
</evidence>
<dbReference type="EMBL" id="LRQT01000006">
    <property type="protein sequence ID" value="KXA65356.1"/>
    <property type="molecule type" value="Genomic_DNA"/>
</dbReference>
<comment type="function">
    <text evidence="3 19">Catalyzes the conversion of D-ribulose 5-phosphate to formate and 3,4-dihydroxy-2-butanone 4-phosphate.</text>
</comment>
<feature type="binding site" evidence="19">
    <location>
        <position position="30"/>
    </location>
    <ligand>
        <name>Mg(2+)</name>
        <dbReference type="ChEBI" id="CHEBI:18420"/>
        <label>1</label>
    </ligand>
</feature>
<evidence type="ECO:0000256" key="16">
    <source>
        <dbReference type="ARBA" id="ARBA00023268"/>
    </source>
</evidence>
<evidence type="ECO:0000256" key="1">
    <source>
        <dbReference type="ARBA" id="ARBA00000141"/>
    </source>
</evidence>
<dbReference type="STRING" id="39777.B7L28_04600"/>
<dbReference type="Pfam" id="PF00926">
    <property type="entry name" value="DHBP_synthase"/>
    <property type="match status" value="1"/>
</dbReference>
<evidence type="ECO:0000256" key="15">
    <source>
        <dbReference type="ARBA" id="ARBA00023239"/>
    </source>
</evidence>
<dbReference type="FunFam" id="3.90.870.10:FF:000001">
    <property type="entry name" value="Riboflavin biosynthesis protein RibBA"/>
    <property type="match status" value="1"/>
</dbReference>
<dbReference type="FunFam" id="3.40.50.10990:FF:000001">
    <property type="entry name" value="Riboflavin biosynthesis protein RibBA"/>
    <property type="match status" value="1"/>
</dbReference>
<evidence type="ECO:0000256" key="13">
    <source>
        <dbReference type="ARBA" id="ARBA00023134"/>
    </source>
</evidence>
<dbReference type="NCBIfam" id="NF006803">
    <property type="entry name" value="PRK09311.1"/>
    <property type="match status" value="1"/>
</dbReference>
<protein>
    <recommendedName>
        <fullName evidence="19">Riboflavin biosynthesis protein RibBA</fullName>
    </recommendedName>
    <domain>
        <recommendedName>
            <fullName evidence="19">3,4-dihydroxy-2-butanone 4-phosphate synthase</fullName>
            <shortName evidence="19">DHBP synthase</shortName>
            <ecNumber evidence="19">4.1.99.12</ecNumber>
        </recommendedName>
    </domain>
    <domain>
        <recommendedName>
            <fullName evidence="19">GTP cyclohydrolase-2</fullName>
            <ecNumber evidence="19">3.5.4.25</ecNumber>
        </recommendedName>
        <alternativeName>
            <fullName evidence="19">GTP cyclohydrolase II</fullName>
        </alternativeName>
    </domain>
</protein>
<dbReference type="GO" id="GO:0003935">
    <property type="term" value="F:GTP cyclohydrolase II activity"/>
    <property type="evidence" value="ECO:0007669"/>
    <property type="project" value="UniProtKB-UniRule"/>
</dbReference>
<feature type="binding site" evidence="19">
    <location>
        <begin position="296"/>
        <end position="298"/>
    </location>
    <ligand>
        <name>GTP</name>
        <dbReference type="ChEBI" id="CHEBI:37565"/>
    </ligand>
</feature>
<dbReference type="Proteomes" id="UP000070226">
    <property type="component" value="Unassembled WGS sequence"/>
</dbReference>
<dbReference type="GO" id="GO:0008270">
    <property type="term" value="F:zinc ion binding"/>
    <property type="evidence" value="ECO:0007669"/>
    <property type="project" value="UniProtKB-UniRule"/>
</dbReference>
<keyword evidence="11 19" id="KW-0862">Zinc</keyword>
<feature type="binding site" evidence="19">
    <location>
        <begin position="253"/>
        <end position="257"/>
    </location>
    <ligand>
        <name>GTP</name>
        <dbReference type="ChEBI" id="CHEBI:37565"/>
    </ligand>
</feature>
<dbReference type="InterPro" id="IPR016299">
    <property type="entry name" value="Riboflavin_synth_RibBA"/>
</dbReference>
<dbReference type="PANTHER" id="PTHR21327">
    <property type="entry name" value="GTP CYCLOHYDROLASE II-RELATED"/>
    <property type="match status" value="1"/>
</dbReference>
<sequence length="400" mass="44804">MNYTLNTIEEVLQDMKVGKPVIIVDDESRENEGDLIIAAEFATQENINFFVKYARGIVCTPMRREALERLGIPAMVTKNTDNHETAFTVTVDHVDTTTGVSPAERAYTIQKLLDPNAKAADFRRPGHVFPLVYKEGGVLVRQGHTEASVDLCRLAGLQEAAVICEITKDDGDMARLPDLIEFAKEHDLKIASVAELIEYRKQHEDMIGLGACSKLPTKFGDFNIFVFKNDLDHKEHLAIVKGDVQDCEDVLVRIHSECLTGDVFGSKRCDCGEQLENALRSIEKEGKGVVVYMRQEGRGIGLTNKIKAYALQEQGLDTVEANEQLGFPADMREYSLAAQIIRFLGIKSIRLLTNNPEKRHGLEHWGVDVHKRVPLIIPANKFNAGYLKTKEEKMGHMLED</sequence>
<feature type="binding site" evidence="19">
    <location>
        <position position="353"/>
    </location>
    <ligand>
        <name>GTP</name>
        <dbReference type="ChEBI" id="CHEBI:37565"/>
    </ligand>
</feature>
<dbReference type="SUPFAM" id="SSF142695">
    <property type="entry name" value="RibA-like"/>
    <property type="match status" value="1"/>
</dbReference>
<feature type="binding site" evidence="19">
    <location>
        <position position="358"/>
    </location>
    <ligand>
        <name>GTP</name>
        <dbReference type="ChEBI" id="CHEBI:37565"/>
    </ligand>
</feature>
<evidence type="ECO:0000256" key="4">
    <source>
        <dbReference type="ARBA" id="ARBA00004853"/>
    </source>
</evidence>
<feature type="binding site" evidence="19">
    <location>
        <begin position="29"/>
        <end position="30"/>
    </location>
    <ligand>
        <name>D-ribulose 5-phosphate</name>
        <dbReference type="ChEBI" id="CHEBI:58121"/>
    </ligand>
</feature>
<feature type="site" description="Essential for DHBP synthase activity" evidence="19">
    <location>
        <position position="165"/>
    </location>
</feature>
<keyword evidence="16 19" id="KW-0511">Multifunctional enzyme</keyword>
<comment type="pathway">
    <text evidence="5 19">Cofactor biosynthesis; riboflavin biosynthesis; 2-hydroxy-3-oxobutyl phosphate from D-ribulose 5-phosphate: step 1/1.</text>
</comment>
<dbReference type="AlphaFoldDB" id="A0A133S6Q8"/>
<feature type="binding site" evidence="19">
    <location>
        <position position="34"/>
    </location>
    <ligand>
        <name>D-ribulose 5-phosphate</name>
        <dbReference type="ChEBI" id="CHEBI:58121"/>
    </ligand>
</feature>
<dbReference type="InterPro" id="IPR000926">
    <property type="entry name" value="RibA"/>
</dbReference>
<dbReference type="HAMAP" id="MF_00179">
    <property type="entry name" value="RibA"/>
    <property type="match status" value="1"/>
</dbReference>
<feature type="active site" description="Nucleophile; for GTP cyclohydrolase activity" evidence="19">
    <location>
        <position position="332"/>
    </location>
</feature>
<keyword evidence="9 19" id="KW-0547">Nucleotide-binding</keyword>
<evidence type="ECO:0000256" key="8">
    <source>
        <dbReference type="ARBA" id="ARBA00022723"/>
    </source>
</evidence>
<dbReference type="NCBIfam" id="NF001591">
    <property type="entry name" value="PRK00393.1"/>
    <property type="match status" value="1"/>
</dbReference>
<evidence type="ECO:0000256" key="3">
    <source>
        <dbReference type="ARBA" id="ARBA00002284"/>
    </source>
</evidence>
<reference evidence="21 22" key="1">
    <citation type="submission" date="2016-01" db="EMBL/GenBank/DDBJ databases">
        <authorList>
            <person name="Oliw E.H."/>
        </authorList>
    </citation>
    <scope>NUCLEOTIDE SEQUENCE [LARGE SCALE GENOMIC DNA]</scope>
    <source>
        <strain evidence="21 22">CMW7756B</strain>
    </source>
</reference>
<dbReference type="NCBIfam" id="TIGR00505">
    <property type="entry name" value="ribA"/>
    <property type="match status" value="1"/>
</dbReference>
<evidence type="ECO:0000259" key="20">
    <source>
        <dbReference type="Pfam" id="PF00925"/>
    </source>
</evidence>
<comment type="cofactor">
    <cofactor evidence="2">
        <name>Mn(2+)</name>
        <dbReference type="ChEBI" id="CHEBI:29035"/>
    </cofactor>
</comment>
<keyword evidence="14 19" id="KW-0464">Manganese</keyword>
<dbReference type="GO" id="GO:0005525">
    <property type="term" value="F:GTP binding"/>
    <property type="evidence" value="ECO:0007669"/>
    <property type="project" value="UniProtKB-KW"/>
</dbReference>
<dbReference type="HAMAP" id="MF_01283">
    <property type="entry name" value="RibBA"/>
    <property type="match status" value="1"/>
</dbReference>
<evidence type="ECO:0000256" key="19">
    <source>
        <dbReference type="HAMAP-Rule" id="MF_01283"/>
    </source>
</evidence>
<dbReference type="EC" id="3.5.4.25" evidence="19"/>
<dbReference type="RefSeq" id="WP_060807168.1">
    <property type="nucleotide sequence ID" value="NZ_CACRUN010000026.1"/>
</dbReference>
<dbReference type="SUPFAM" id="SSF55821">
    <property type="entry name" value="YrdC/RibB"/>
    <property type="match status" value="1"/>
</dbReference>
<comment type="cofactor">
    <cofactor evidence="19">
        <name>Mg(2+)</name>
        <dbReference type="ChEBI" id="CHEBI:18420"/>
    </cofactor>
    <cofactor evidence="19">
        <name>Mn(2+)</name>
        <dbReference type="ChEBI" id="CHEBI:29035"/>
    </cofactor>
    <text evidence="19">Binds 2 divalent metal cations per subunit. Magnesium or manganese.</text>
</comment>
<accession>A0A133S6Q8</accession>
<dbReference type="GO" id="GO:0008686">
    <property type="term" value="F:3,4-dihydroxy-2-butanone-4-phosphate synthase activity"/>
    <property type="evidence" value="ECO:0007669"/>
    <property type="project" value="UniProtKB-UniRule"/>
</dbReference>
<feature type="binding site" evidence="19">
    <location>
        <position position="269"/>
    </location>
    <ligand>
        <name>Zn(2+)</name>
        <dbReference type="ChEBI" id="CHEBI:29105"/>
        <note>catalytic</note>
    </ligand>
</feature>
<evidence type="ECO:0000256" key="14">
    <source>
        <dbReference type="ARBA" id="ARBA00023211"/>
    </source>
</evidence>
<dbReference type="Pfam" id="PF00925">
    <property type="entry name" value="GTP_cyclohydro2"/>
    <property type="match status" value="1"/>
</dbReference>
<evidence type="ECO:0000256" key="5">
    <source>
        <dbReference type="ARBA" id="ARBA00004904"/>
    </source>
</evidence>
<keyword evidence="15 19" id="KW-0456">Lyase</keyword>
<feature type="binding site" evidence="19">
    <location>
        <position position="30"/>
    </location>
    <ligand>
        <name>Mg(2+)</name>
        <dbReference type="ChEBI" id="CHEBI:18420"/>
        <label>2</label>
    </ligand>
</feature>
<dbReference type="GO" id="GO:0000287">
    <property type="term" value="F:magnesium ion binding"/>
    <property type="evidence" value="ECO:0007669"/>
    <property type="project" value="UniProtKB-UniRule"/>
</dbReference>
<comment type="caution">
    <text evidence="21">The sequence shown here is derived from an EMBL/GenBank/DDBJ whole genome shotgun (WGS) entry which is preliminary data.</text>
</comment>
<feature type="binding site" evidence="19">
    <location>
        <position position="271"/>
    </location>
    <ligand>
        <name>Zn(2+)</name>
        <dbReference type="ChEBI" id="CHEBI:29105"/>
        <note>catalytic</note>
    </ligand>
</feature>
<feature type="binding site" evidence="19">
    <location>
        <begin position="141"/>
        <end position="145"/>
    </location>
    <ligand>
        <name>D-ribulose 5-phosphate</name>
        <dbReference type="ChEBI" id="CHEBI:58121"/>
    </ligand>
</feature>
<keyword evidence="10 19" id="KW-0378">Hydrolase</keyword>
<comment type="function">
    <text evidence="17 19">Catalyzes the conversion of GTP to 2,5-diamino-6-ribosylamino-4(3H)-pyrimidinone 5'-phosphate (DARP), formate and pyrophosphate.</text>
</comment>
<proteinExistence type="inferred from homology"/>
<evidence type="ECO:0000256" key="9">
    <source>
        <dbReference type="ARBA" id="ARBA00022741"/>
    </source>
</evidence>
<evidence type="ECO:0000256" key="10">
    <source>
        <dbReference type="ARBA" id="ARBA00022801"/>
    </source>
</evidence>
<gene>
    <name evidence="19" type="primary">ribBA</name>
    <name evidence="21" type="ORF">HMPREF3233_00357</name>
</gene>
<keyword evidence="12 19" id="KW-0460">Magnesium</keyword>
<dbReference type="GO" id="GO:0005829">
    <property type="term" value="C:cytosol"/>
    <property type="evidence" value="ECO:0007669"/>
    <property type="project" value="TreeGrafter"/>
</dbReference>
<dbReference type="GO" id="GO:0030145">
    <property type="term" value="F:manganese ion binding"/>
    <property type="evidence" value="ECO:0007669"/>
    <property type="project" value="UniProtKB-UniRule"/>
</dbReference>
<feature type="binding site" evidence="19">
    <location>
        <position position="274"/>
    </location>
    <ligand>
        <name>GTP</name>
        <dbReference type="ChEBI" id="CHEBI:37565"/>
    </ligand>
</feature>
<comment type="catalytic activity">
    <reaction evidence="18 19">
        <text>GTP + 4 H2O = 2,5-diamino-6-hydroxy-4-(5-phosphoribosylamino)-pyrimidine + formate + 2 phosphate + 3 H(+)</text>
        <dbReference type="Rhea" id="RHEA:23704"/>
        <dbReference type="ChEBI" id="CHEBI:15377"/>
        <dbReference type="ChEBI" id="CHEBI:15378"/>
        <dbReference type="ChEBI" id="CHEBI:15740"/>
        <dbReference type="ChEBI" id="CHEBI:37565"/>
        <dbReference type="ChEBI" id="CHEBI:43474"/>
        <dbReference type="ChEBI" id="CHEBI:58614"/>
        <dbReference type="EC" id="3.5.4.25"/>
    </reaction>
</comment>
<dbReference type="HAMAP" id="MF_00180">
    <property type="entry name" value="RibB"/>
    <property type="match status" value="1"/>
</dbReference>
<dbReference type="InterPro" id="IPR017945">
    <property type="entry name" value="DHBP_synth_RibB-like_a/b_dom"/>
</dbReference>
<feature type="domain" description="GTP cyclohydrolase II" evidence="20">
    <location>
        <begin position="213"/>
        <end position="374"/>
    </location>
</feature>
<feature type="binding site" evidence="19">
    <location>
        <position position="144"/>
    </location>
    <ligand>
        <name>Mg(2+)</name>
        <dbReference type="ChEBI" id="CHEBI:18420"/>
        <label>2</label>
    </ligand>
</feature>
<dbReference type="GO" id="GO:0009231">
    <property type="term" value="P:riboflavin biosynthetic process"/>
    <property type="evidence" value="ECO:0007669"/>
    <property type="project" value="UniProtKB-UniRule"/>
</dbReference>
<comment type="catalytic activity">
    <reaction evidence="1 19">
        <text>D-ribulose 5-phosphate = (2S)-2-hydroxy-3-oxobutyl phosphate + formate + H(+)</text>
        <dbReference type="Rhea" id="RHEA:18457"/>
        <dbReference type="ChEBI" id="CHEBI:15378"/>
        <dbReference type="ChEBI" id="CHEBI:15740"/>
        <dbReference type="ChEBI" id="CHEBI:58121"/>
        <dbReference type="ChEBI" id="CHEBI:58830"/>
        <dbReference type="EC" id="4.1.99.12"/>
    </reaction>
</comment>
<feature type="binding site" evidence="19">
    <location>
        <position position="165"/>
    </location>
    <ligand>
        <name>D-ribulose 5-phosphate</name>
        <dbReference type="ChEBI" id="CHEBI:58121"/>
    </ligand>
</feature>
<dbReference type="PIRSF" id="PIRSF001259">
    <property type="entry name" value="RibA"/>
    <property type="match status" value="1"/>
</dbReference>
<evidence type="ECO:0000256" key="7">
    <source>
        <dbReference type="ARBA" id="ARBA00022619"/>
    </source>
</evidence>
<evidence type="ECO:0000256" key="18">
    <source>
        <dbReference type="ARBA" id="ARBA00049295"/>
    </source>
</evidence>
<dbReference type="CDD" id="cd00641">
    <property type="entry name" value="GTP_cyclohydro2"/>
    <property type="match status" value="1"/>
</dbReference>
<dbReference type="InterPro" id="IPR032677">
    <property type="entry name" value="GTP_cyclohydro_II"/>
</dbReference>
<dbReference type="Gene3D" id="3.90.870.10">
    <property type="entry name" value="DHBP synthase"/>
    <property type="match status" value="1"/>
</dbReference>
<feature type="binding site" evidence="19">
    <location>
        <position position="318"/>
    </location>
    <ligand>
        <name>GTP</name>
        <dbReference type="ChEBI" id="CHEBI:37565"/>
    </ligand>
</feature>
<feature type="active site" description="Proton acceptor; for GTP cyclohydrolase activity" evidence="19">
    <location>
        <position position="330"/>
    </location>
</feature>